<proteinExistence type="predicted"/>
<dbReference type="Proteomes" id="UP000034727">
    <property type="component" value="Unassembled WGS sequence"/>
</dbReference>
<gene>
    <name evidence="1" type="ORF">UX22_C0009G0010</name>
</gene>
<dbReference type="AlphaFoldDB" id="A0A0G1QCA4"/>
<evidence type="ECO:0000313" key="2">
    <source>
        <dbReference type="Proteomes" id="UP000034727"/>
    </source>
</evidence>
<protein>
    <submittedName>
        <fullName evidence="1">Uncharacterized protein</fullName>
    </submittedName>
</protein>
<reference evidence="1 2" key="1">
    <citation type="journal article" date="2015" name="Nature">
        <title>rRNA introns, odd ribosomes, and small enigmatic genomes across a large radiation of phyla.</title>
        <authorList>
            <person name="Brown C.T."/>
            <person name="Hug L.A."/>
            <person name="Thomas B.C."/>
            <person name="Sharon I."/>
            <person name="Castelle C.J."/>
            <person name="Singh A."/>
            <person name="Wilkins M.J."/>
            <person name="Williams K.H."/>
            <person name="Banfield J.F."/>
        </authorList>
    </citation>
    <scope>NUCLEOTIDE SEQUENCE [LARGE SCALE GENOMIC DNA]</scope>
</reference>
<comment type="caution">
    <text evidence="1">The sequence shown here is derived from an EMBL/GenBank/DDBJ whole genome shotgun (WGS) entry which is preliminary data.</text>
</comment>
<organism evidence="1 2">
    <name type="scientific">Candidatus Jorgensenbacteria bacterium GW2011_GWA2_45_9</name>
    <dbReference type="NCBI Taxonomy" id="1618663"/>
    <lineage>
        <taxon>Bacteria</taxon>
        <taxon>Candidatus Joergenseniibacteriota</taxon>
    </lineage>
</organism>
<dbReference type="EMBL" id="LCLJ01000009">
    <property type="protein sequence ID" value="KKU15378.1"/>
    <property type="molecule type" value="Genomic_DNA"/>
</dbReference>
<accession>A0A0G1QCA4</accession>
<evidence type="ECO:0000313" key="1">
    <source>
        <dbReference type="EMBL" id="KKU15378.1"/>
    </source>
</evidence>
<sequence>MAKNMCVMWGSIITGCLLFWGFVVFLVCGCGASLLPVKQTPTDPIPSLSMFYGPLLLHYEDEREMIQVYYASSDHSFVFARFVENGGEFIFYFNEIVVLNFVTRAFIGGLPISILYEDGQQEVGHGGKNIACISRPGMFRLFVSCPNEILADITEQKWDDYLKGNEWRSSRKR</sequence>
<name>A0A0G1QCA4_9BACT</name>
<dbReference type="PROSITE" id="PS51257">
    <property type="entry name" value="PROKAR_LIPOPROTEIN"/>
    <property type="match status" value="1"/>
</dbReference>